<comment type="caution">
    <text evidence="2">The sequence shown here is derived from an EMBL/GenBank/DDBJ whole genome shotgun (WGS) entry which is preliminary data.</text>
</comment>
<reference evidence="2" key="1">
    <citation type="submission" date="2023-03" db="EMBL/GenBank/DDBJ databases">
        <title>Massive genome expansion in bonnet fungi (Mycena s.s.) driven by repeated elements and novel gene families across ecological guilds.</title>
        <authorList>
            <consortium name="Lawrence Berkeley National Laboratory"/>
            <person name="Harder C.B."/>
            <person name="Miyauchi S."/>
            <person name="Viragh M."/>
            <person name="Kuo A."/>
            <person name="Thoen E."/>
            <person name="Andreopoulos B."/>
            <person name="Lu D."/>
            <person name="Skrede I."/>
            <person name="Drula E."/>
            <person name="Henrissat B."/>
            <person name="Morin E."/>
            <person name="Kohler A."/>
            <person name="Barry K."/>
            <person name="LaButti K."/>
            <person name="Morin E."/>
            <person name="Salamov A."/>
            <person name="Lipzen A."/>
            <person name="Mereny Z."/>
            <person name="Hegedus B."/>
            <person name="Baldrian P."/>
            <person name="Stursova M."/>
            <person name="Weitz H."/>
            <person name="Taylor A."/>
            <person name="Grigoriev I.V."/>
            <person name="Nagy L.G."/>
            <person name="Martin F."/>
            <person name="Kauserud H."/>
        </authorList>
    </citation>
    <scope>NUCLEOTIDE SEQUENCE</scope>
    <source>
        <strain evidence="2">9284</strain>
    </source>
</reference>
<dbReference type="EMBL" id="JARKIF010000002">
    <property type="protein sequence ID" value="KAJ7647764.1"/>
    <property type="molecule type" value="Genomic_DNA"/>
</dbReference>
<sequence>MQVRIDDGGSKQAPIPNGVSTALSLLSLILFVFTDNVLAVYLKLQHHFSYHKATAEGEQSVLDALSADSVSRLSSLASFSSRLNQV</sequence>
<organism evidence="2 3">
    <name type="scientific">Roridomyces roridus</name>
    <dbReference type="NCBI Taxonomy" id="1738132"/>
    <lineage>
        <taxon>Eukaryota</taxon>
        <taxon>Fungi</taxon>
        <taxon>Dikarya</taxon>
        <taxon>Basidiomycota</taxon>
        <taxon>Agaricomycotina</taxon>
        <taxon>Agaricomycetes</taxon>
        <taxon>Agaricomycetidae</taxon>
        <taxon>Agaricales</taxon>
        <taxon>Marasmiineae</taxon>
        <taxon>Mycenaceae</taxon>
        <taxon>Roridomyces</taxon>
    </lineage>
</organism>
<dbReference type="Proteomes" id="UP001221142">
    <property type="component" value="Unassembled WGS sequence"/>
</dbReference>
<keyword evidence="1" id="KW-1133">Transmembrane helix</keyword>
<keyword evidence="1" id="KW-0472">Membrane</keyword>
<feature type="transmembrane region" description="Helical" evidence="1">
    <location>
        <begin position="20"/>
        <end position="42"/>
    </location>
</feature>
<gene>
    <name evidence="2" type="ORF">FB45DRAFT_208306</name>
</gene>
<accession>A0AAD7FX91</accession>
<name>A0AAD7FX91_9AGAR</name>
<keyword evidence="1" id="KW-0812">Transmembrane</keyword>
<dbReference type="AlphaFoldDB" id="A0AAD7FX91"/>
<protein>
    <submittedName>
        <fullName evidence="2">Uncharacterized protein</fullName>
    </submittedName>
</protein>
<evidence type="ECO:0000313" key="3">
    <source>
        <dbReference type="Proteomes" id="UP001221142"/>
    </source>
</evidence>
<evidence type="ECO:0000256" key="1">
    <source>
        <dbReference type="SAM" id="Phobius"/>
    </source>
</evidence>
<evidence type="ECO:0000313" key="2">
    <source>
        <dbReference type="EMBL" id="KAJ7647764.1"/>
    </source>
</evidence>
<proteinExistence type="predicted"/>
<keyword evidence="3" id="KW-1185">Reference proteome</keyword>